<dbReference type="GO" id="GO:0000103">
    <property type="term" value="P:sulfate assimilation"/>
    <property type="evidence" value="ECO:0007669"/>
    <property type="project" value="TreeGrafter"/>
</dbReference>
<feature type="binding site" evidence="6">
    <location>
        <position position="329"/>
    </location>
    <ligand>
        <name>Mg(2+)</name>
        <dbReference type="ChEBI" id="CHEBI:18420"/>
        <label>1</label>
        <note>catalytic</note>
    </ligand>
</feature>
<dbReference type="Gene3D" id="3.30.540.10">
    <property type="entry name" value="Fructose-1,6-Bisphosphatase, subunit A, domain 1"/>
    <property type="match status" value="1"/>
</dbReference>
<protein>
    <submittedName>
        <fullName evidence="8">Inositol monophosphatase</fullName>
    </submittedName>
</protein>
<evidence type="ECO:0000313" key="8">
    <source>
        <dbReference type="EMBL" id="WZN66039.1"/>
    </source>
</evidence>
<feature type="binding site" evidence="6">
    <location>
        <position position="164"/>
    </location>
    <ligand>
        <name>Mg(2+)</name>
        <dbReference type="ChEBI" id="CHEBI:18420"/>
        <label>1</label>
        <note>catalytic</note>
    </ligand>
</feature>
<dbReference type="PROSITE" id="PS00629">
    <property type="entry name" value="IMP_1"/>
    <property type="match status" value="1"/>
</dbReference>
<reference evidence="8 9" key="1">
    <citation type="submission" date="2024-03" db="EMBL/GenBank/DDBJ databases">
        <title>Complete genome sequence of the green alga Chloropicon roscoffensis RCC1871.</title>
        <authorList>
            <person name="Lemieux C."/>
            <person name="Pombert J.-F."/>
            <person name="Otis C."/>
            <person name="Turmel M."/>
        </authorList>
    </citation>
    <scope>NUCLEOTIDE SEQUENCE [LARGE SCALE GENOMIC DNA]</scope>
    <source>
        <strain evidence="8 9">RCC1871</strain>
    </source>
</reference>
<dbReference type="EMBL" id="CP151514">
    <property type="protein sequence ID" value="WZN66039.1"/>
    <property type="molecule type" value="Genomic_DNA"/>
</dbReference>
<evidence type="ECO:0000256" key="7">
    <source>
        <dbReference type="SAM" id="MobiDB-lite"/>
    </source>
</evidence>
<proteinExistence type="inferred from homology"/>
<feature type="compositionally biased region" description="Basic and acidic residues" evidence="7">
    <location>
        <begin position="11"/>
        <end position="31"/>
    </location>
</feature>
<keyword evidence="4" id="KW-0378">Hydrolase</keyword>
<dbReference type="Pfam" id="PF00459">
    <property type="entry name" value="Inositol_P"/>
    <property type="match status" value="1"/>
</dbReference>
<feature type="region of interest" description="Disordered" evidence="7">
    <location>
        <begin position="1"/>
        <end position="34"/>
    </location>
</feature>
<accession>A0AAX4PJD5</accession>
<dbReference type="GO" id="GO:0046872">
    <property type="term" value="F:metal ion binding"/>
    <property type="evidence" value="ECO:0007669"/>
    <property type="project" value="UniProtKB-KW"/>
</dbReference>
<evidence type="ECO:0000256" key="1">
    <source>
        <dbReference type="ARBA" id="ARBA00001946"/>
    </source>
</evidence>
<evidence type="ECO:0000256" key="5">
    <source>
        <dbReference type="ARBA" id="ARBA00022842"/>
    </source>
</evidence>
<feature type="binding site" evidence="6">
    <location>
        <position position="162"/>
    </location>
    <ligand>
        <name>Mg(2+)</name>
        <dbReference type="ChEBI" id="CHEBI:18420"/>
        <label>1</label>
        <note>catalytic</note>
    </ligand>
</feature>
<keyword evidence="3 6" id="KW-0479">Metal-binding</keyword>
<name>A0AAX4PJD5_9CHLO</name>
<dbReference type="SUPFAM" id="SSF56655">
    <property type="entry name" value="Carbohydrate phosphatase"/>
    <property type="match status" value="1"/>
</dbReference>
<dbReference type="GO" id="GO:0008441">
    <property type="term" value="F:3'(2'),5'-bisphosphate nucleotidase activity"/>
    <property type="evidence" value="ECO:0007669"/>
    <property type="project" value="TreeGrafter"/>
</dbReference>
<comment type="cofactor">
    <cofactor evidence="1 6">
        <name>Mg(2+)</name>
        <dbReference type="ChEBI" id="CHEBI:18420"/>
    </cofactor>
</comment>
<evidence type="ECO:0000313" key="9">
    <source>
        <dbReference type="Proteomes" id="UP001472866"/>
    </source>
</evidence>
<dbReference type="InterPro" id="IPR000760">
    <property type="entry name" value="Inositol_monophosphatase-like"/>
</dbReference>
<dbReference type="PANTHER" id="PTHR43200:SF4">
    <property type="entry name" value="PAP-SPECIFIC PHOSPHATASE, MITOCHONDRIAL-RELATED"/>
    <property type="match status" value="1"/>
</dbReference>
<dbReference type="Gene3D" id="3.40.190.80">
    <property type="match status" value="1"/>
</dbReference>
<evidence type="ECO:0000256" key="4">
    <source>
        <dbReference type="ARBA" id="ARBA00022801"/>
    </source>
</evidence>
<organism evidence="8 9">
    <name type="scientific">Chloropicon roscoffensis</name>
    <dbReference type="NCBI Taxonomy" id="1461544"/>
    <lineage>
        <taxon>Eukaryota</taxon>
        <taxon>Viridiplantae</taxon>
        <taxon>Chlorophyta</taxon>
        <taxon>Chloropicophyceae</taxon>
        <taxon>Chloropicales</taxon>
        <taxon>Chloropicaceae</taxon>
        <taxon>Chloropicon</taxon>
    </lineage>
</organism>
<evidence type="ECO:0000256" key="6">
    <source>
        <dbReference type="PIRSR" id="PIRSR600760-2"/>
    </source>
</evidence>
<dbReference type="AlphaFoldDB" id="A0AAX4PJD5"/>
<keyword evidence="9" id="KW-1185">Reference proteome</keyword>
<dbReference type="Proteomes" id="UP001472866">
    <property type="component" value="Chromosome 14"/>
</dbReference>
<keyword evidence="5 6" id="KW-0460">Magnesium</keyword>
<dbReference type="InterPro" id="IPR020583">
    <property type="entry name" value="Inositol_monoP_metal-BS"/>
</dbReference>
<evidence type="ECO:0000256" key="3">
    <source>
        <dbReference type="ARBA" id="ARBA00022723"/>
    </source>
</evidence>
<gene>
    <name evidence="8" type="ORF">HKI87_14g76020</name>
</gene>
<dbReference type="PANTHER" id="PTHR43200">
    <property type="entry name" value="PHOSPHATASE"/>
    <property type="match status" value="1"/>
</dbReference>
<evidence type="ECO:0000256" key="2">
    <source>
        <dbReference type="ARBA" id="ARBA00009759"/>
    </source>
</evidence>
<dbReference type="PRINTS" id="PR00377">
    <property type="entry name" value="IMPHPHTASES"/>
</dbReference>
<comment type="similarity">
    <text evidence="2">Belongs to the inositol monophosphatase superfamily.</text>
</comment>
<feature type="binding site" evidence="6">
    <location>
        <position position="165"/>
    </location>
    <ligand>
        <name>Mg(2+)</name>
        <dbReference type="ChEBI" id="CHEBI:18420"/>
        <label>1</label>
        <note>catalytic</note>
    </ligand>
</feature>
<dbReference type="InterPro" id="IPR051090">
    <property type="entry name" value="Inositol_monoP_superfamily"/>
</dbReference>
<sequence length="389" mass="40929">MAVLPSALRGENPRRLDNRSRPPRRRDWDRRSSKRATTCAPARLGRREDLVYELAVATEVVVRAVGLCQSIAGDADAMAAFAKEDLTPVTVADYAIQALVEDELSAAGLLTREVPLVAEESWSQFDRDSVRDLVDPFRGAAASAGSSLEAQAAGGDRWWVLDPIDGTRGFVSGDETDMYTIGLALIQDGAPIVGVLGLPNYPNWDLAEEGTQQHGGLVLTSARGRGTTLVGVGGCGAADMASTSSSISSSSSVLDGSATFEDATVLVSRSQASFCAKVPLARAFAGRRPRQVVTACCGSLCKYAAVALGLASCYVEHPVEGKDALRTWDHAAGVSTVLEAGGKVTDLVGNDLVFERGESFTPGGLGVVCSNGVFHDEIVSRLSKELGLR</sequence>
<feature type="binding site" evidence="6">
    <location>
        <position position="119"/>
    </location>
    <ligand>
        <name>Mg(2+)</name>
        <dbReference type="ChEBI" id="CHEBI:18420"/>
        <label>1</label>
        <note>catalytic</note>
    </ligand>
</feature>